<dbReference type="InterPro" id="IPR016558">
    <property type="entry name" value="DNA_primase_lsu_euk"/>
</dbReference>
<feature type="domain" description="DNA primase large subunit C-terminal" evidence="11">
    <location>
        <begin position="287"/>
        <end position="452"/>
    </location>
</feature>
<evidence type="ECO:0000256" key="2">
    <source>
        <dbReference type="ARBA" id="ARBA00010564"/>
    </source>
</evidence>
<keyword evidence="4" id="KW-0004">4Fe-4S</keyword>
<evidence type="ECO:0000256" key="6">
    <source>
        <dbReference type="ARBA" id="ARBA00022705"/>
    </source>
</evidence>
<evidence type="ECO:0000256" key="1">
    <source>
        <dbReference type="ARBA" id="ARBA00001966"/>
    </source>
</evidence>
<keyword evidence="6" id="KW-0235">DNA replication</keyword>
<keyword evidence="5" id="KW-0639">Primosome</keyword>
<dbReference type="Gene3D" id="1.20.930.80">
    <property type="match status" value="1"/>
</dbReference>
<dbReference type="GO" id="GO:0051539">
    <property type="term" value="F:4 iron, 4 sulfur cluster binding"/>
    <property type="evidence" value="ECO:0007669"/>
    <property type="project" value="UniProtKB-KW"/>
</dbReference>
<comment type="similarity">
    <text evidence="2">Belongs to the eukaryotic-type primase large subunit family.</text>
</comment>
<keyword evidence="7" id="KW-0479">Metal-binding</keyword>
<dbReference type="AlphaFoldDB" id="A0A1W4WY05"/>
<evidence type="ECO:0000256" key="8">
    <source>
        <dbReference type="ARBA" id="ARBA00023004"/>
    </source>
</evidence>
<keyword evidence="8" id="KW-0408">Iron</keyword>
<dbReference type="Pfam" id="PF26466">
    <property type="entry name" value="DNA_primase_lrg_N"/>
    <property type="match status" value="1"/>
</dbReference>
<dbReference type="KEGG" id="apln:108737182"/>
<evidence type="ECO:0000256" key="3">
    <source>
        <dbReference type="ARBA" id="ARBA00019038"/>
    </source>
</evidence>
<dbReference type="OrthoDB" id="421393at2759"/>
<evidence type="ECO:0000313" key="13">
    <source>
        <dbReference type="RefSeq" id="XP_018325397.1"/>
    </source>
</evidence>
<accession>A0A1W4WY05</accession>
<dbReference type="FunCoup" id="A0A1W4WY05">
    <property type="interactions" value="1342"/>
</dbReference>
<dbReference type="GO" id="GO:0003677">
    <property type="term" value="F:DNA binding"/>
    <property type="evidence" value="ECO:0007669"/>
    <property type="project" value="UniProtKB-KW"/>
</dbReference>
<dbReference type="InterPro" id="IPR058560">
    <property type="entry name" value="DNA_primase_C"/>
</dbReference>
<dbReference type="Pfam" id="PF04104">
    <property type="entry name" value="DNA_primase_lrg"/>
    <property type="match status" value="1"/>
</dbReference>
<gene>
    <name evidence="13" type="primary">LOC108737182</name>
</gene>
<dbReference type="GO" id="GO:0006270">
    <property type="term" value="P:DNA replication initiation"/>
    <property type="evidence" value="ECO:0007669"/>
    <property type="project" value="TreeGrafter"/>
</dbReference>
<dbReference type="GO" id="GO:0006269">
    <property type="term" value="P:DNA replication, synthesis of primer"/>
    <property type="evidence" value="ECO:0007669"/>
    <property type="project" value="UniProtKB-KW"/>
</dbReference>
<evidence type="ECO:0000259" key="11">
    <source>
        <dbReference type="Pfam" id="PF04104"/>
    </source>
</evidence>
<dbReference type="Proteomes" id="UP000192223">
    <property type="component" value="Unplaced"/>
</dbReference>
<sequence>MDLEGSTSRRNKKVFYNLLEIYPHDLQFFADPPHLDLPIDEFEKLAMERMHVLRIIQQASSVKGHQLLSNGWVNCISEALKEFRLNDYNLIIMNCGSAQSEASCAVRRRDHISHYILRLVYCRSEELRRWFLARETELFNLKCKMLKEEEIDKFLSFNKLNLSPISQQEKGDLRISLLYSTKNFNFDTDFYKVQFSDVPYLVKKKQVLLKDGFAIIPKKDLIHYIANNFKKMLRQALLYASKKMYALDDDRIRELLLGLEKNNKISHCIPGEYSHNSIDPSLMDVYAKNHFPLCMRNIHENFRATHTLKYDCRLQYGFFCKGIGLSYEDCVKYWRDEFTKAMEHREFQKKYGYTIKHNYGKVGGKINYIPFNCTKIISANVGIGQQHGCPFKVWDNGYLKQKLTEYGFGPQVVTEIVNHAKEGNYQMACSAYFEYMHGRPSKEVINHPNQYFEESFNYEHEYQSPYCSDEDE</sequence>
<evidence type="ECO:0000256" key="9">
    <source>
        <dbReference type="ARBA" id="ARBA00023014"/>
    </source>
</evidence>
<dbReference type="GO" id="GO:0046872">
    <property type="term" value="F:metal ion binding"/>
    <property type="evidence" value="ECO:0007669"/>
    <property type="project" value="UniProtKB-KW"/>
</dbReference>
<reference evidence="13" key="1">
    <citation type="submission" date="2025-08" db="UniProtKB">
        <authorList>
            <consortium name="RefSeq"/>
        </authorList>
    </citation>
    <scope>IDENTIFICATION</scope>
    <source>
        <tissue evidence="13">Entire body</tissue>
    </source>
</reference>
<keyword evidence="12" id="KW-1185">Reference proteome</keyword>
<keyword evidence="9" id="KW-0411">Iron-sulfur</keyword>
<dbReference type="STRING" id="224129.A0A1W4WY05"/>
<dbReference type="InterPro" id="IPR007238">
    <property type="entry name" value="DNA_primase_lsu_euk/arc"/>
</dbReference>
<evidence type="ECO:0000256" key="7">
    <source>
        <dbReference type="ARBA" id="ARBA00022723"/>
    </source>
</evidence>
<evidence type="ECO:0000256" key="4">
    <source>
        <dbReference type="ARBA" id="ARBA00022485"/>
    </source>
</evidence>
<evidence type="ECO:0000256" key="5">
    <source>
        <dbReference type="ARBA" id="ARBA00022515"/>
    </source>
</evidence>
<organism evidence="12 13">
    <name type="scientific">Agrilus planipennis</name>
    <name type="common">Emerald ash borer</name>
    <name type="synonym">Agrilus marcopoli</name>
    <dbReference type="NCBI Taxonomy" id="224129"/>
    <lineage>
        <taxon>Eukaryota</taxon>
        <taxon>Metazoa</taxon>
        <taxon>Ecdysozoa</taxon>
        <taxon>Arthropoda</taxon>
        <taxon>Hexapoda</taxon>
        <taxon>Insecta</taxon>
        <taxon>Pterygota</taxon>
        <taxon>Neoptera</taxon>
        <taxon>Endopterygota</taxon>
        <taxon>Coleoptera</taxon>
        <taxon>Polyphaga</taxon>
        <taxon>Elateriformia</taxon>
        <taxon>Buprestoidea</taxon>
        <taxon>Buprestidae</taxon>
        <taxon>Agrilinae</taxon>
        <taxon>Agrilus</taxon>
    </lineage>
</organism>
<name>A0A1W4WY05_AGRPL</name>
<dbReference type="InParanoid" id="A0A1W4WY05"/>
<protein>
    <recommendedName>
        <fullName evidence="3">DNA primase large subunit</fullName>
    </recommendedName>
</protein>
<comment type="cofactor">
    <cofactor evidence="1">
        <name>[4Fe-4S] cluster</name>
        <dbReference type="ChEBI" id="CHEBI:49883"/>
    </cofactor>
</comment>
<dbReference type="GO" id="GO:0005658">
    <property type="term" value="C:alpha DNA polymerase:primase complex"/>
    <property type="evidence" value="ECO:0007669"/>
    <property type="project" value="TreeGrafter"/>
</dbReference>
<evidence type="ECO:0000256" key="10">
    <source>
        <dbReference type="ARBA" id="ARBA00023125"/>
    </source>
</evidence>
<evidence type="ECO:0000313" key="12">
    <source>
        <dbReference type="Proteomes" id="UP000192223"/>
    </source>
</evidence>
<proteinExistence type="inferred from homology"/>
<dbReference type="RefSeq" id="XP_018325397.1">
    <property type="nucleotide sequence ID" value="XM_018469895.1"/>
</dbReference>
<dbReference type="PANTHER" id="PTHR10537">
    <property type="entry name" value="DNA PRIMASE LARGE SUBUNIT"/>
    <property type="match status" value="1"/>
</dbReference>
<dbReference type="GeneID" id="108737182"/>
<dbReference type="CDD" id="cd07322">
    <property type="entry name" value="PriL_PriS_Eukaryotic"/>
    <property type="match status" value="1"/>
</dbReference>
<dbReference type="PANTHER" id="PTHR10537:SF3">
    <property type="entry name" value="DNA PRIMASE LARGE SUBUNIT"/>
    <property type="match status" value="1"/>
</dbReference>
<keyword evidence="10" id="KW-0238">DNA-binding</keyword>